<dbReference type="Gene3D" id="3.30.56.110">
    <property type="entry name" value="Protein of unknown function DUF2237"/>
    <property type="match status" value="1"/>
</dbReference>
<protein>
    <submittedName>
        <fullName evidence="1">DUF2237 domain-containing protein</fullName>
    </submittedName>
</protein>
<dbReference type="Proteomes" id="UP001431449">
    <property type="component" value="Unassembled WGS sequence"/>
</dbReference>
<proteinExistence type="predicted"/>
<sequence>MSALNVLGTPLQPCSLDPLTGWFRDGCCRSDPHDAGMHWVCAVMTSEFLEFSRQAGNDLSTPRPEFAFPGLKPGDRWCLCARRWQEAYVAGAAPRVVLESTHLNTLGVVTLEQLRDGAVAG</sequence>
<dbReference type="EMBL" id="JALNMH010000011">
    <property type="protein sequence ID" value="MCK7594758.1"/>
    <property type="molecule type" value="Genomic_DNA"/>
</dbReference>
<name>A0ABT0GJQ2_9GAMM</name>
<reference evidence="1" key="1">
    <citation type="submission" date="2022-04" db="EMBL/GenBank/DDBJ databases">
        <title>Lysobacter sp. CAU 1642 isolated from sea sand.</title>
        <authorList>
            <person name="Kim W."/>
        </authorList>
    </citation>
    <scope>NUCLEOTIDE SEQUENCE</scope>
    <source>
        <strain evidence="1">CAU 1642</strain>
    </source>
</reference>
<comment type="caution">
    <text evidence="1">The sequence shown here is derived from an EMBL/GenBank/DDBJ whole genome shotgun (WGS) entry which is preliminary data.</text>
</comment>
<dbReference type="Pfam" id="PF09996">
    <property type="entry name" value="DUF2237"/>
    <property type="match status" value="1"/>
</dbReference>
<evidence type="ECO:0000313" key="2">
    <source>
        <dbReference type="Proteomes" id="UP001431449"/>
    </source>
</evidence>
<organism evidence="1 2">
    <name type="scientific">Pseudomarimonas salicorniae</name>
    <dbReference type="NCBI Taxonomy" id="2933270"/>
    <lineage>
        <taxon>Bacteria</taxon>
        <taxon>Pseudomonadati</taxon>
        <taxon>Pseudomonadota</taxon>
        <taxon>Gammaproteobacteria</taxon>
        <taxon>Lysobacterales</taxon>
        <taxon>Lysobacteraceae</taxon>
        <taxon>Pseudomarimonas</taxon>
    </lineage>
</organism>
<dbReference type="InterPro" id="IPR018714">
    <property type="entry name" value="DUF2237"/>
</dbReference>
<dbReference type="PANTHER" id="PTHR37466">
    <property type="entry name" value="SLR1628 PROTEIN"/>
    <property type="match status" value="1"/>
</dbReference>
<evidence type="ECO:0000313" key="1">
    <source>
        <dbReference type="EMBL" id="MCK7594758.1"/>
    </source>
</evidence>
<dbReference type="RefSeq" id="WP_248210377.1">
    <property type="nucleotide sequence ID" value="NZ_JALNMH010000011.1"/>
</dbReference>
<keyword evidence="2" id="KW-1185">Reference proteome</keyword>
<gene>
    <name evidence="1" type="ORF">M0G41_13880</name>
</gene>
<accession>A0ABT0GJQ2</accession>
<dbReference type="PANTHER" id="PTHR37466:SF1">
    <property type="entry name" value="SLR1628 PROTEIN"/>
    <property type="match status" value="1"/>
</dbReference>